<accession>S7MZT8</accession>
<evidence type="ECO:0000256" key="1">
    <source>
        <dbReference type="SAM" id="MobiDB-lite"/>
    </source>
</evidence>
<feature type="compositionally biased region" description="Polar residues" evidence="1">
    <location>
        <begin position="1"/>
        <end position="19"/>
    </location>
</feature>
<feature type="region of interest" description="Disordered" evidence="1">
    <location>
        <begin position="51"/>
        <end position="81"/>
    </location>
</feature>
<gene>
    <name evidence="2" type="ORF">D623_10009352</name>
</gene>
<evidence type="ECO:0000313" key="3">
    <source>
        <dbReference type="Proteomes" id="UP000052978"/>
    </source>
</evidence>
<dbReference type="EMBL" id="KE162645">
    <property type="protein sequence ID" value="EPQ09130.1"/>
    <property type="molecule type" value="Genomic_DNA"/>
</dbReference>
<proteinExistence type="predicted"/>
<name>S7MZT8_MYOBR</name>
<organism evidence="2 3">
    <name type="scientific">Myotis brandtii</name>
    <name type="common">Brandt's bat</name>
    <dbReference type="NCBI Taxonomy" id="109478"/>
    <lineage>
        <taxon>Eukaryota</taxon>
        <taxon>Metazoa</taxon>
        <taxon>Chordata</taxon>
        <taxon>Craniata</taxon>
        <taxon>Vertebrata</taxon>
        <taxon>Euteleostomi</taxon>
        <taxon>Mammalia</taxon>
        <taxon>Eutheria</taxon>
        <taxon>Laurasiatheria</taxon>
        <taxon>Chiroptera</taxon>
        <taxon>Yangochiroptera</taxon>
        <taxon>Vespertilionidae</taxon>
        <taxon>Myotis</taxon>
    </lineage>
</organism>
<evidence type="ECO:0000313" key="2">
    <source>
        <dbReference type="EMBL" id="EPQ09130.1"/>
    </source>
</evidence>
<keyword evidence="3" id="KW-1185">Reference proteome</keyword>
<sequence length="81" mass="9011">MFNQSHSDLYGQSRQTSGAMGQAPLECGAPTQKVKGPLQGYLQMRRFTTGHKPPEAFCHLPKLQRAREPAPPALERNPHET</sequence>
<reference evidence="2 3" key="1">
    <citation type="journal article" date="2013" name="Nat. Commun.">
        <title>Genome analysis reveals insights into physiology and longevity of the Brandt's bat Myotis brandtii.</title>
        <authorList>
            <person name="Seim I."/>
            <person name="Fang X."/>
            <person name="Xiong Z."/>
            <person name="Lobanov A.V."/>
            <person name="Huang Z."/>
            <person name="Ma S."/>
            <person name="Feng Y."/>
            <person name="Turanov A.A."/>
            <person name="Zhu Y."/>
            <person name="Lenz T.L."/>
            <person name="Gerashchenko M.V."/>
            <person name="Fan D."/>
            <person name="Hee Yim S."/>
            <person name="Yao X."/>
            <person name="Jordan D."/>
            <person name="Xiong Y."/>
            <person name="Ma Y."/>
            <person name="Lyapunov A.N."/>
            <person name="Chen G."/>
            <person name="Kulakova O.I."/>
            <person name="Sun Y."/>
            <person name="Lee S.G."/>
            <person name="Bronson R.T."/>
            <person name="Moskalev A.A."/>
            <person name="Sunyaev S.R."/>
            <person name="Zhang G."/>
            <person name="Krogh A."/>
            <person name="Wang J."/>
            <person name="Gladyshev V.N."/>
        </authorList>
    </citation>
    <scope>NUCLEOTIDE SEQUENCE [LARGE SCALE GENOMIC DNA]</scope>
</reference>
<feature type="region of interest" description="Disordered" evidence="1">
    <location>
        <begin position="1"/>
        <end position="34"/>
    </location>
</feature>
<protein>
    <submittedName>
        <fullName evidence="2">Uncharacterized protein</fullName>
    </submittedName>
</protein>
<dbReference type="AlphaFoldDB" id="S7MZT8"/>
<dbReference type="Proteomes" id="UP000052978">
    <property type="component" value="Unassembled WGS sequence"/>
</dbReference>